<dbReference type="GO" id="GO:0015628">
    <property type="term" value="P:protein secretion by the type II secretion system"/>
    <property type="evidence" value="ECO:0007669"/>
    <property type="project" value="TreeGrafter"/>
</dbReference>
<dbReference type="GO" id="GO:0006281">
    <property type="term" value="P:DNA repair"/>
    <property type="evidence" value="ECO:0007669"/>
    <property type="project" value="InterPro"/>
</dbReference>
<dbReference type="eggNOG" id="COG1555">
    <property type="taxonomic scope" value="Bacteria"/>
</dbReference>
<dbReference type="Gene3D" id="1.10.150.280">
    <property type="entry name" value="AF1531-like domain"/>
    <property type="match status" value="1"/>
</dbReference>
<evidence type="ECO:0000313" key="4">
    <source>
        <dbReference type="Proteomes" id="UP000007652"/>
    </source>
</evidence>
<dbReference type="InterPro" id="IPR019554">
    <property type="entry name" value="Soluble_ligand-bd"/>
</dbReference>
<evidence type="ECO:0000313" key="3">
    <source>
        <dbReference type="EMBL" id="CCJ33429.1"/>
    </source>
</evidence>
<protein>
    <submittedName>
        <fullName evidence="3">Late competence protein ComEA, DNA receptor</fullName>
    </submittedName>
</protein>
<organism evidence="3 4">
    <name type="scientific">Caloramator australicus RC3</name>
    <dbReference type="NCBI Taxonomy" id="857293"/>
    <lineage>
        <taxon>Bacteria</taxon>
        <taxon>Bacillati</taxon>
        <taxon>Bacillota</taxon>
        <taxon>Clostridia</taxon>
        <taxon>Eubacteriales</taxon>
        <taxon>Clostridiaceae</taxon>
        <taxon>Caloramator</taxon>
    </lineage>
</organism>
<keyword evidence="1" id="KW-0812">Transmembrane</keyword>
<evidence type="ECO:0000256" key="1">
    <source>
        <dbReference type="SAM" id="Phobius"/>
    </source>
</evidence>
<dbReference type="RefSeq" id="WP_008908699.1">
    <property type="nucleotide sequence ID" value="NZ_CAKP01000070.1"/>
</dbReference>
<proteinExistence type="predicted"/>
<dbReference type="Pfam" id="PF12836">
    <property type="entry name" value="HHH_3"/>
    <property type="match status" value="1"/>
</dbReference>
<keyword evidence="4" id="KW-1185">Reference proteome</keyword>
<dbReference type="PANTHER" id="PTHR21180:SF32">
    <property type="entry name" value="ENDONUCLEASE_EXONUCLEASE_PHOSPHATASE FAMILY DOMAIN-CONTAINING PROTEIN 1"/>
    <property type="match status" value="1"/>
</dbReference>
<gene>
    <name evidence="3" type="ORF">CAAU_1345</name>
</gene>
<dbReference type="Pfam" id="PF10531">
    <property type="entry name" value="SLBB"/>
    <property type="match status" value="1"/>
</dbReference>
<comment type="caution">
    <text evidence="3">The sequence shown here is derived from an EMBL/GenBank/DDBJ whole genome shotgun (WGS) entry which is preliminary data.</text>
</comment>
<feature type="domain" description="Helix-hairpin-helix DNA-binding motif class 1" evidence="2">
    <location>
        <begin position="137"/>
        <end position="156"/>
    </location>
</feature>
<keyword evidence="1" id="KW-1133">Transmembrane helix</keyword>
<keyword evidence="1" id="KW-0472">Membrane</keyword>
<evidence type="ECO:0000259" key="2">
    <source>
        <dbReference type="SMART" id="SM00278"/>
    </source>
</evidence>
<dbReference type="NCBIfam" id="TIGR00426">
    <property type="entry name" value="competence protein ComEA helix-hairpin-helix repeat region"/>
    <property type="match status" value="1"/>
</dbReference>
<dbReference type="OrthoDB" id="9790239at2"/>
<sequence>MDLTRREKIGLAVFLFIILFITSFYYYKDKRKNEMMVIKTSRIQDEQKENDIKEIKVYICGEVKKPGVYTLIEGERLYKLIEIAGGFTDKAAKENLNLAMKLKDEDYIFVPSIEGLLNNSQGKTISSKININTATLEELKTLPRVGDAIAQRIIDYREKNGPFRDIKDIKNVSGIGDKMFENIKEKITVR</sequence>
<name>I7K7C6_9CLOT</name>
<dbReference type="Proteomes" id="UP000007652">
    <property type="component" value="Unassembled WGS sequence"/>
</dbReference>
<dbReference type="SUPFAM" id="SSF47781">
    <property type="entry name" value="RuvA domain 2-like"/>
    <property type="match status" value="1"/>
</dbReference>
<feature type="domain" description="Helix-hairpin-helix DNA-binding motif class 1" evidence="2">
    <location>
        <begin position="167"/>
        <end position="186"/>
    </location>
</feature>
<dbReference type="InterPro" id="IPR004509">
    <property type="entry name" value="Competence_ComEA_HhH"/>
</dbReference>
<dbReference type="InterPro" id="IPR010994">
    <property type="entry name" value="RuvA_2-like"/>
</dbReference>
<dbReference type="InterPro" id="IPR051675">
    <property type="entry name" value="Endo/Exo/Phosphatase_dom_1"/>
</dbReference>
<dbReference type="InterPro" id="IPR003583">
    <property type="entry name" value="Hlx-hairpin-Hlx_DNA-bd_motif"/>
</dbReference>
<dbReference type="PANTHER" id="PTHR21180">
    <property type="entry name" value="ENDONUCLEASE/EXONUCLEASE/PHOSPHATASE FAMILY DOMAIN-CONTAINING PROTEIN 1"/>
    <property type="match status" value="1"/>
</dbReference>
<dbReference type="EMBL" id="CAKP01000070">
    <property type="protein sequence ID" value="CCJ33429.1"/>
    <property type="molecule type" value="Genomic_DNA"/>
</dbReference>
<reference evidence="3 4" key="1">
    <citation type="journal article" date="2011" name="J. Bacteriol.">
        <title>Draft genome sequence of Caloramator australicus strain RC3T, a thermoanaerobe from the Great Artesian Basin of Australia.</title>
        <authorList>
            <person name="Ogg C.D."/>
            <person name="Patel B.K.C."/>
        </authorList>
    </citation>
    <scope>NUCLEOTIDE SEQUENCE [LARGE SCALE GENOMIC DNA]</scope>
    <source>
        <strain evidence="3 4">RC3</strain>
    </source>
</reference>
<dbReference type="GO" id="GO:0003677">
    <property type="term" value="F:DNA binding"/>
    <property type="evidence" value="ECO:0007669"/>
    <property type="project" value="InterPro"/>
</dbReference>
<dbReference type="SMART" id="SM00278">
    <property type="entry name" value="HhH1"/>
    <property type="match status" value="2"/>
</dbReference>
<feature type="transmembrane region" description="Helical" evidence="1">
    <location>
        <begin position="9"/>
        <end position="27"/>
    </location>
</feature>
<dbReference type="GO" id="GO:0015627">
    <property type="term" value="C:type II protein secretion system complex"/>
    <property type="evidence" value="ECO:0007669"/>
    <property type="project" value="TreeGrafter"/>
</dbReference>
<dbReference type="Gene3D" id="3.10.560.10">
    <property type="entry name" value="Outer membrane lipoprotein wza domain like"/>
    <property type="match status" value="1"/>
</dbReference>
<keyword evidence="3" id="KW-0675">Receptor</keyword>
<accession>I7K7C6</accession>
<dbReference type="AlphaFoldDB" id="I7K7C6"/>
<dbReference type="STRING" id="857293.CAAU_1345"/>